<reference evidence="9 10" key="1">
    <citation type="submission" date="2019-06" db="EMBL/GenBank/DDBJ databases">
        <title>A novel bacterium of genus Amaricoccus, isolated from marine sediment.</title>
        <authorList>
            <person name="Huang H."/>
            <person name="Mo K."/>
            <person name="Hu Y."/>
        </authorList>
    </citation>
    <scope>NUCLEOTIDE SEQUENCE [LARGE SCALE GENOMIC DNA]</scope>
    <source>
        <strain evidence="9 10">HB172011</strain>
    </source>
</reference>
<evidence type="ECO:0000256" key="7">
    <source>
        <dbReference type="SAM" id="Phobius"/>
    </source>
</evidence>
<evidence type="ECO:0000256" key="1">
    <source>
        <dbReference type="ARBA" id="ARBA00004651"/>
    </source>
</evidence>
<evidence type="ECO:0000256" key="5">
    <source>
        <dbReference type="ARBA" id="ARBA00022989"/>
    </source>
</evidence>
<keyword evidence="2" id="KW-0813">Transport</keyword>
<organism evidence="9 10">
    <name type="scientific">Amaricoccus solimangrovi</name>
    <dbReference type="NCBI Taxonomy" id="2589815"/>
    <lineage>
        <taxon>Bacteria</taxon>
        <taxon>Pseudomonadati</taxon>
        <taxon>Pseudomonadota</taxon>
        <taxon>Alphaproteobacteria</taxon>
        <taxon>Rhodobacterales</taxon>
        <taxon>Paracoccaceae</taxon>
        <taxon>Amaricoccus</taxon>
    </lineage>
</organism>
<dbReference type="InterPro" id="IPR036259">
    <property type="entry name" value="MFS_trans_sf"/>
</dbReference>
<keyword evidence="3" id="KW-1003">Cell membrane</keyword>
<gene>
    <name evidence="9" type="ORF">FJM51_07360</name>
</gene>
<dbReference type="PANTHER" id="PTHR42718">
    <property type="entry name" value="MAJOR FACILITATOR SUPERFAMILY MULTIDRUG TRANSPORTER MFSC"/>
    <property type="match status" value="1"/>
</dbReference>
<protein>
    <submittedName>
        <fullName evidence="9">MFS transporter</fullName>
    </submittedName>
</protein>
<evidence type="ECO:0000256" key="3">
    <source>
        <dbReference type="ARBA" id="ARBA00022475"/>
    </source>
</evidence>
<dbReference type="PROSITE" id="PS50850">
    <property type="entry name" value="MFS"/>
    <property type="match status" value="1"/>
</dbReference>
<feature type="transmembrane region" description="Helical" evidence="7">
    <location>
        <begin position="97"/>
        <end position="118"/>
    </location>
</feature>
<evidence type="ECO:0000313" key="10">
    <source>
        <dbReference type="Proteomes" id="UP000319255"/>
    </source>
</evidence>
<dbReference type="OrthoDB" id="9812221at2"/>
<feature type="transmembrane region" description="Helical" evidence="7">
    <location>
        <begin position="258"/>
        <end position="280"/>
    </location>
</feature>
<feature type="transmembrane region" description="Helical" evidence="7">
    <location>
        <begin position="42"/>
        <end position="60"/>
    </location>
</feature>
<dbReference type="AlphaFoldDB" id="A0A501WR85"/>
<feature type="transmembrane region" description="Helical" evidence="7">
    <location>
        <begin position="429"/>
        <end position="448"/>
    </location>
</feature>
<evidence type="ECO:0000313" key="9">
    <source>
        <dbReference type="EMBL" id="TPE52283.1"/>
    </source>
</evidence>
<dbReference type="EMBL" id="VFRP01000004">
    <property type="protein sequence ID" value="TPE52283.1"/>
    <property type="molecule type" value="Genomic_DNA"/>
</dbReference>
<feature type="transmembrane region" description="Helical" evidence="7">
    <location>
        <begin position="221"/>
        <end position="238"/>
    </location>
</feature>
<dbReference type="Gene3D" id="1.20.1720.10">
    <property type="entry name" value="Multidrug resistance protein D"/>
    <property type="match status" value="1"/>
</dbReference>
<keyword evidence="10" id="KW-1185">Reference proteome</keyword>
<keyword evidence="6 7" id="KW-0472">Membrane</keyword>
<dbReference type="PRINTS" id="PR01036">
    <property type="entry name" value="TCRTETB"/>
</dbReference>
<keyword evidence="5 7" id="KW-1133">Transmembrane helix</keyword>
<accession>A0A501WR85</accession>
<evidence type="ECO:0000256" key="2">
    <source>
        <dbReference type="ARBA" id="ARBA00022448"/>
    </source>
</evidence>
<dbReference type="Proteomes" id="UP000319255">
    <property type="component" value="Unassembled WGS sequence"/>
</dbReference>
<dbReference type="GO" id="GO:0005886">
    <property type="term" value="C:plasma membrane"/>
    <property type="evidence" value="ECO:0007669"/>
    <property type="project" value="UniProtKB-SubCell"/>
</dbReference>
<feature type="transmembrane region" description="Helical" evidence="7">
    <location>
        <begin position="193"/>
        <end position="215"/>
    </location>
</feature>
<comment type="subcellular location">
    <subcellularLocation>
        <location evidence="1">Cell membrane</location>
        <topology evidence="1">Multi-pass membrane protein</topology>
    </subcellularLocation>
</comment>
<feature type="transmembrane region" description="Helical" evidence="7">
    <location>
        <begin position="292"/>
        <end position="313"/>
    </location>
</feature>
<dbReference type="SUPFAM" id="SSF103473">
    <property type="entry name" value="MFS general substrate transporter"/>
    <property type="match status" value="1"/>
</dbReference>
<feature type="transmembrane region" description="Helical" evidence="7">
    <location>
        <begin position="160"/>
        <end position="181"/>
    </location>
</feature>
<feature type="domain" description="Major facilitator superfamily (MFS) profile" evidence="8">
    <location>
        <begin position="6"/>
        <end position="453"/>
    </location>
</feature>
<evidence type="ECO:0000256" key="6">
    <source>
        <dbReference type="ARBA" id="ARBA00023136"/>
    </source>
</evidence>
<keyword evidence="4 7" id="KW-0812">Transmembrane</keyword>
<dbReference type="GO" id="GO:0022857">
    <property type="term" value="F:transmembrane transporter activity"/>
    <property type="evidence" value="ECO:0007669"/>
    <property type="project" value="InterPro"/>
</dbReference>
<dbReference type="InterPro" id="IPR020846">
    <property type="entry name" value="MFS_dom"/>
</dbReference>
<feature type="transmembrane region" description="Helical" evidence="7">
    <location>
        <begin position="72"/>
        <end position="91"/>
    </location>
</feature>
<feature type="transmembrane region" description="Helical" evidence="7">
    <location>
        <begin position="130"/>
        <end position="148"/>
    </location>
</feature>
<dbReference type="PANTHER" id="PTHR42718:SF46">
    <property type="entry name" value="BLR6921 PROTEIN"/>
    <property type="match status" value="1"/>
</dbReference>
<dbReference type="Gene3D" id="1.20.1250.20">
    <property type="entry name" value="MFS general substrate transporter like domains"/>
    <property type="match status" value="1"/>
</dbReference>
<evidence type="ECO:0000256" key="4">
    <source>
        <dbReference type="ARBA" id="ARBA00022692"/>
    </source>
</evidence>
<name>A0A501WR85_9RHOB</name>
<feature type="transmembrane region" description="Helical" evidence="7">
    <location>
        <begin position="325"/>
        <end position="343"/>
    </location>
</feature>
<comment type="caution">
    <text evidence="9">The sequence shown here is derived from an EMBL/GenBank/DDBJ whole genome shotgun (WGS) entry which is preliminary data.</text>
</comment>
<proteinExistence type="predicted"/>
<dbReference type="InterPro" id="IPR011701">
    <property type="entry name" value="MFS"/>
</dbReference>
<evidence type="ECO:0000259" key="8">
    <source>
        <dbReference type="PROSITE" id="PS50850"/>
    </source>
</evidence>
<feature type="transmembrane region" description="Helical" evidence="7">
    <location>
        <begin position="388"/>
        <end position="409"/>
    </location>
</feature>
<dbReference type="Pfam" id="PF07690">
    <property type="entry name" value="MFS_1"/>
    <property type="match status" value="2"/>
</dbReference>
<feature type="transmembrane region" description="Helical" evidence="7">
    <location>
        <begin position="349"/>
        <end position="376"/>
    </location>
</feature>
<sequence>MNAPITPLVLAVSLFMEQMDSTVIATSLPAIAADIGTSPVSLKLAVTSYLVALAIFIPISGWMADRFGAKHVFRLAIGIFAMGSVACAFAGSIEGFVLARFLQGIGGSMMTPVGRLILVRATRREDLVSAMAWLTIPALIGPLLGPPLGGFLTTYLSWHWIFWINVPISVAGILLVTRFLEDGAPREPRPIDLPGFVLCGLAVAGIVFGMSVVSLPALPIAYGYATIAIGLAASLGYVRHARRAPFPLLDPAMLRHPLFRAGILGGSLFRIGIGAIPFLLPLMLQLGFGLDAFHSGLVTFVAAAGALSSKFVARRAFRAFGFRDLLGFGALASALFIAINASFTPATPVALIMACLYAGGVLRSLYFTGVNALVFAEVTDADSSQATAINAVAQQISLATGVALAGAILDVSSRARGGAAGLTLADFHTAFLGVAGVAVIAAAVFLRLPREAGAAVSGHRARPAPAE</sequence>